<protein>
    <submittedName>
        <fullName evidence="1">Pyridoxamine 5'-phosphate oxidase family protein</fullName>
    </submittedName>
</protein>
<dbReference type="EMBL" id="JAKXMK010000029">
    <property type="protein sequence ID" value="MCH6169983.1"/>
    <property type="molecule type" value="Genomic_DNA"/>
</dbReference>
<dbReference type="Pfam" id="PF12900">
    <property type="entry name" value="Pyridox_ox_2"/>
    <property type="match status" value="1"/>
</dbReference>
<reference evidence="1 2" key="1">
    <citation type="submission" date="2022-03" db="EMBL/GenBank/DDBJ databases">
        <title>Pseudonocardia alaer sp. nov., a novel actinomycete isolated from reed forest soil.</title>
        <authorList>
            <person name="Wang L."/>
        </authorList>
    </citation>
    <scope>NUCLEOTIDE SEQUENCE [LARGE SCALE GENOMIC DNA]</scope>
    <source>
        <strain evidence="1 2">Y-16303</strain>
    </source>
</reference>
<accession>A0ABS9TN93</accession>
<organism evidence="1 2">
    <name type="scientific">Pseudonocardia alaniniphila</name>
    <dbReference type="NCBI Taxonomy" id="75291"/>
    <lineage>
        <taxon>Bacteria</taxon>
        <taxon>Bacillati</taxon>
        <taxon>Actinomycetota</taxon>
        <taxon>Actinomycetes</taxon>
        <taxon>Pseudonocardiales</taxon>
        <taxon>Pseudonocardiaceae</taxon>
        <taxon>Pseudonocardia</taxon>
    </lineage>
</organism>
<name>A0ABS9TN93_9PSEU</name>
<dbReference type="RefSeq" id="WP_241040714.1">
    <property type="nucleotide sequence ID" value="NZ_BAAAJF010000032.1"/>
</dbReference>
<evidence type="ECO:0000313" key="2">
    <source>
        <dbReference type="Proteomes" id="UP001299970"/>
    </source>
</evidence>
<dbReference type="SUPFAM" id="SSF50475">
    <property type="entry name" value="FMN-binding split barrel"/>
    <property type="match status" value="1"/>
</dbReference>
<keyword evidence="2" id="KW-1185">Reference proteome</keyword>
<comment type="caution">
    <text evidence="1">The sequence shown here is derived from an EMBL/GenBank/DDBJ whole genome shotgun (WGS) entry which is preliminary data.</text>
</comment>
<dbReference type="InterPro" id="IPR012349">
    <property type="entry name" value="Split_barrel_FMN-bd"/>
</dbReference>
<dbReference type="Gene3D" id="2.30.110.10">
    <property type="entry name" value="Electron Transport, Fmn-binding Protein, Chain A"/>
    <property type="match status" value="1"/>
</dbReference>
<gene>
    <name evidence="1" type="ORF">MMF94_30150</name>
</gene>
<sequence length="147" mass="15389">MTGSDPRGAAAVAELVELDRSECLRLLAQVDVGRIVFTEAAMPAALPVHYLLEGEEVLFRTGGGRYFTAARPAVVGFQVDNLDPATRTGWSVLGVGQAYEVVDSARLAVITGGVPEGWASGPAAHVVAVPLQRLTGHRLCPRRAAAG</sequence>
<proteinExistence type="predicted"/>
<evidence type="ECO:0000313" key="1">
    <source>
        <dbReference type="EMBL" id="MCH6169983.1"/>
    </source>
</evidence>
<dbReference type="Proteomes" id="UP001299970">
    <property type="component" value="Unassembled WGS sequence"/>
</dbReference>
<dbReference type="InterPro" id="IPR024747">
    <property type="entry name" value="Pyridox_Oxase-rel"/>
</dbReference>